<dbReference type="GO" id="GO:0006508">
    <property type="term" value="P:proteolysis"/>
    <property type="evidence" value="ECO:0007669"/>
    <property type="project" value="UniProtKB-KW"/>
</dbReference>
<keyword evidence="2" id="KW-0645">Protease</keyword>
<dbReference type="Pfam" id="PF13899">
    <property type="entry name" value="Thioredoxin_7"/>
    <property type="match status" value="1"/>
</dbReference>
<dbReference type="NCBIfam" id="NF041199">
    <property type="entry name" value="trx7_PDZ_seleno"/>
    <property type="match status" value="1"/>
</dbReference>
<dbReference type="Proteomes" id="UP000319143">
    <property type="component" value="Unassembled WGS sequence"/>
</dbReference>
<dbReference type="RefSeq" id="WP_146528418.1">
    <property type="nucleotide sequence ID" value="NZ_SJPV01000007.1"/>
</dbReference>
<evidence type="ECO:0000259" key="1">
    <source>
        <dbReference type="PROSITE" id="PS50106"/>
    </source>
</evidence>
<dbReference type="Gene3D" id="3.40.30.10">
    <property type="entry name" value="Glutaredoxin"/>
    <property type="match status" value="1"/>
</dbReference>
<keyword evidence="3" id="KW-1185">Reference proteome</keyword>
<reference evidence="2 3" key="1">
    <citation type="submission" date="2019-02" db="EMBL/GenBank/DDBJ databases">
        <title>Deep-cultivation of Planctomycetes and their phenomic and genomic characterization uncovers novel biology.</title>
        <authorList>
            <person name="Wiegand S."/>
            <person name="Jogler M."/>
            <person name="Boedeker C."/>
            <person name="Pinto D."/>
            <person name="Vollmers J."/>
            <person name="Rivas-Marin E."/>
            <person name="Kohn T."/>
            <person name="Peeters S.H."/>
            <person name="Heuer A."/>
            <person name="Rast P."/>
            <person name="Oberbeckmann S."/>
            <person name="Bunk B."/>
            <person name="Jeske O."/>
            <person name="Meyerdierks A."/>
            <person name="Storesund J.E."/>
            <person name="Kallscheuer N."/>
            <person name="Luecker S."/>
            <person name="Lage O.M."/>
            <person name="Pohl T."/>
            <person name="Merkel B.J."/>
            <person name="Hornburger P."/>
            <person name="Mueller R.-W."/>
            <person name="Bruemmer F."/>
            <person name="Labrenz M."/>
            <person name="Spormann A.M."/>
            <person name="Op Den Camp H."/>
            <person name="Overmann J."/>
            <person name="Amann R."/>
            <person name="Jetten M.S.M."/>
            <person name="Mascher T."/>
            <person name="Medema M.H."/>
            <person name="Devos D.P."/>
            <person name="Kaster A.-K."/>
            <person name="Ovreas L."/>
            <person name="Rohde M."/>
            <person name="Galperin M.Y."/>
            <person name="Jogler C."/>
        </authorList>
    </citation>
    <scope>NUCLEOTIDE SEQUENCE [LARGE SCALE GENOMIC DNA]</scope>
    <source>
        <strain evidence="2 3">Poly41</strain>
    </source>
</reference>
<dbReference type="OrthoDB" id="259755at2"/>
<organism evidence="2 3">
    <name type="scientific">Novipirellula artificiosorum</name>
    <dbReference type="NCBI Taxonomy" id="2528016"/>
    <lineage>
        <taxon>Bacteria</taxon>
        <taxon>Pseudomonadati</taxon>
        <taxon>Planctomycetota</taxon>
        <taxon>Planctomycetia</taxon>
        <taxon>Pirellulales</taxon>
        <taxon>Pirellulaceae</taxon>
        <taxon>Novipirellula</taxon>
    </lineage>
</organism>
<gene>
    <name evidence="2" type="ORF">Poly41_41480</name>
</gene>
<dbReference type="SUPFAM" id="SSF50156">
    <property type="entry name" value="PDZ domain-like"/>
    <property type="match status" value="2"/>
</dbReference>
<dbReference type="InterPro" id="IPR036034">
    <property type="entry name" value="PDZ_sf"/>
</dbReference>
<dbReference type="Gene3D" id="2.30.42.10">
    <property type="match status" value="2"/>
</dbReference>
<dbReference type="EMBL" id="SJPV01000007">
    <property type="protein sequence ID" value="TWU35004.1"/>
    <property type="molecule type" value="Genomic_DNA"/>
</dbReference>
<dbReference type="Pfam" id="PF17820">
    <property type="entry name" value="PDZ_6"/>
    <property type="match status" value="1"/>
</dbReference>
<dbReference type="InterPro" id="IPR001478">
    <property type="entry name" value="PDZ"/>
</dbReference>
<protein>
    <submittedName>
        <fullName evidence="2">Serine endoprotease</fullName>
    </submittedName>
</protein>
<sequence>MWNVFRTVTVLLSLVLSASAQTREEKVRADRERVEAEGRWLYNDLDEAYRQARSSGKPILVVLRCIPCEECVKLDDELVDTHPGIKPLLDQFVCLRIVGTNGLDLNVFQYDTDQSFAVFMLNADKTIYGRFGTRSHRTEWLQDVSLDGMAKALEGAITLHSRYPANKDALAGKQGKPLEFASPERYPSLTDQYSSTLDYEGDVVKSCIHCHQIGDARREYYWSRGKSIPERILFPYPHPKSIGILFDPDQCATVKEIAAHSPAENSGLRAGDEIRSINAQPLLSTADVQWILDNVAPSGGSLSLELSRDGHLLTTTLDLKAGWRRADDISWRVSSWGLARIALGGMRLSTLDDLERKRLAIGQGKMALRVRSVGKYGAHATAMRAGVKAEDILVKFDGRDDFSREADLFAHVNSTHQPGDRIEIQVLRQGERLSFSLPIQP</sequence>
<accession>A0A5C6DG93</accession>
<comment type="caution">
    <text evidence="2">The sequence shown here is derived from an EMBL/GenBank/DDBJ whole genome shotgun (WGS) entry which is preliminary data.</text>
</comment>
<keyword evidence="2" id="KW-0378">Hydrolase</keyword>
<dbReference type="InterPro" id="IPR041489">
    <property type="entry name" value="PDZ_6"/>
</dbReference>
<dbReference type="AlphaFoldDB" id="A0A5C6DG93"/>
<name>A0A5C6DG93_9BACT</name>
<evidence type="ECO:0000313" key="3">
    <source>
        <dbReference type="Proteomes" id="UP000319143"/>
    </source>
</evidence>
<evidence type="ECO:0000313" key="2">
    <source>
        <dbReference type="EMBL" id="TWU35004.1"/>
    </source>
</evidence>
<dbReference type="Pfam" id="PF13180">
    <property type="entry name" value="PDZ_2"/>
    <property type="match status" value="1"/>
</dbReference>
<dbReference type="SMART" id="SM00228">
    <property type="entry name" value="PDZ"/>
    <property type="match status" value="2"/>
</dbReference>
<proteinExistence type="predicted"/>
<dbReference type="GO" id="GO:0008233">
    <property type="term" value="F:peptidase activity"/>
    <property type="evidence" value="ECO:0007669"/>
    <property type="project" value="UniProtKB-KW"/>
</dbReference>
<feature type="domain" description="PDZ" evidence="1">
    <location>
        <begin position="231"/>
        <end position="310"/>
    </location>
</feature>
<dbReference type="PROSITE" id="PS50106">
    <property type="entry name" value="PDZ"/>
    <property type="match status" value="1"/>
</dbReference>